<dbReference type="Pfam" id="PF00903">
    <property type="entry name" value="Glyoxalase"/>
    <property type="match status" value="1"/>
</dbReference>
<evidence type="ECO:0000313" key="2">
    <source>
        <dbReference type="EMBL" id="EPX82872.1"/>
    </source>
</evidence>
<accession>S9QTB3</accession>
<evidence type="ECO:0000259" key="1">
    <source>
        <dbReference type="PROSITE" id="PS51819"/>
    </source>
</evidence>
<name>S9QTB3_9RHOB</name>
<dbReference type="SUPFAM" id="SSF54593">
    <property type="entry name" value="Glyoxalase/Bleomycin resistance protein/Dihydroxybiphenyl dioxygenase"/>
    <property type="match status" value="1"/>
</dbReference>
<keyword evidence="3" id="KW-1185">Reference proteome</keyword>
<dbReference type="EMBL" id="AOLV01000038">
    <property type="protein sequence ID" value="EPX82872.1"/>
    <property type="molecule type" value="Genomic_DNA"/>
</dbReference>
<dbReference type="InterPro" id="IPR037523">
    <property type="entry name" value="VOC_core"/>
</dbReference>
<dbReference type="PROSITE" id="PS51819">
    <property type="entry name" value="VOC"/>
    <property type="match status" value="1"/>
</dbReference>
<dbReference type="RefSeq" id="WP_021099154.1">
    <property type="nucleotide sequence ID" value="NZ_KE557324.1"/>
</dbReference>
<feature type="domain" description="VOC" evidence="1">
    <location>
        <begin position="100"/>
        <end position="218"/>
    </location>
</feature>
<keyword evidence="2" id="KW-0223">Dioxygenase</keyword>
<organism evidence="2 3">
    <name type="scientific">Rubellimicrobium thermophilum DSM 16684</name>
    <dbReference type="NCBI Taxonomy" id="1123069"/>
    <lineage>
        <taxon>Bacteria</taxon>
        <taxon>Pseudomonadati</taxon>
        <taxon>Pseudomonadota</taxon>
        <taxon>Alphaproteobacteria</taxon>
        <taxon>Rhodobacterales</taxon>
        <taxon>Roseobacteraceae</taxon>
        <taxon>Rubellimicrobium</taxon>
    </lineage>
</organism>
<protein>
    <submittedName>
        <fullName evidence="2">Glyoxalase/Bleomycin resistance protein/Dioxygenase superfamily</fullName>
    </submittedName>
</protein>
<dbReference type="InterPro" id="IPR029068">
    <property type="entry name" value="Glyas_Bleomycin-R_OHBP_Dase"/>
</dbReference>
<dbReference type="Proteomes" id="UP000015346">
    <property type="component" value="Unassembled WGS sequence"/>
</dbReference>
<dbReference type="GO" id="GO:0051213">
    <property type="term" value="F:dioxygenase activity"/>
    <property type="evidence" value="ECO:0007669"/>
    <property type="project" value="UniProtKB-KW"/>
</dbReference>
<dbReference type="OrthoDB" id="9803142at2"/>
<reference evidence="2 3" key="1">
    <citation type="journal article" date="2013" name="Stand. Genomic Sci.">
        <title>Genome sequence of the reddish-pigmented Rubellimicrobium thermophilum type strain (DSM 16684(T)), a member of the Roseobacter clade.</title>
        <authorList>
            <person name="Fiebig A."/>
            <person name="Riedel T."/>
            <person name="Gronow S."/>
            <person name="Petersen J."/>
            <person name="Klenk H.P."/>
            <person name="Goker M."/>
        </authorList>
    </citation>
    <scope>NUCLEOTIDE SEQUENCE [LARGE SCALE GENOMIC DNA]</scope>
    <source>
        <strain evidence="2 3">DSM 16684</strain>
    </source>
</reference>
<gene>
    <name evidence="2" type="ORF">ruthe_03097</name>
</gene>
<keyword evidence="2" id="KW-0560">Oxidoreductase</keyword>
<proteinExistence type="predicted"/>
<dbReference type="InterPro" id="IPR004360">
    <property type="entry name" value="Glyas_Fos-R_dOase_dom"/>
</dbReference>
<dbReference type="AlphaFoldDB" id="S9QTB3"/>
<dbReference type="STRING" id="1123069.ruthe_03097"/>
<comment type="caution">
    <text evidence="2">The sequence shown here is derived from an EMBL/GenBank/DDBJ whole genome shotgun (WGS) entry which is preliminary data.</text>
</comment>
<dbReference type="HOGENOM" id="CLU_052361_1_0_5"/>
<dbReference type="Gene3D" id="3.10.180.10">
    <property type="entry name" value="2,3-Dihydroxybiphenyl 1,2-Dioxygenase, domain 1"/>
    <property type="match status" value="1"/>
</dbReference>
<sequence length="254" mass="28281">MRPADDPALPPAVEPGPTLRELVWGVERAADLAILADRLGPAARREGEGLHSRDPTGLALGFRVMAREAAPVRLRQRNQGDHRGRVNERLSAYGSPPALRIVHCAYNIPRAANEAALAFWCGPLGFKPVDKVLDTGTFLQAEGDVEHHNFFLCFRPDRAGINHIAVELWDFDAVMEAGNRMIEAGWKESRRPGRHRLGSNVYRFVHAPCGGRLEFVADMDRMDKDWQTRVWEKNPGHNIWMIRSSGPDPAGTGD</sequence>
<evidence type="ECO:0000313" key="3">
    <source>
        <dbReference type="Proteomes" id="UP000015346"/>
    </source>
</evidence>